<dbReference type="InterPro" id="IPR045247">
    <property type="entry name" value="Oye-like"/>
</dbReference>
<feature type="region of interest" description="Disordered" evidence="4">
    <location>
        <begin position="127"/>
        <end position="159"/>
    </location>
</feature>
<dbReference type="InterPro" id="IPR013785">
    <property type="entry name" value="Aldolase_TIM"/>
</dbReference>
<dbReference type="EMBL" id="QAPF01000392">
    <property type="protein sequence ID" value="TEA11015.1"/>
    <property type="molecule type" value="Genomic_DNA"/>
</dbReference>
<dbReference type="AlphaFoldDB" id="A0A4V3I1R8"/>
<dbReference type="CDD" id="cd02933">
    <property type="entry name" value="OYE_like_FMN"/>
    <property type="match status" value="1"/>
</dbReference>
<dbReference type="GO" id="GO:0010181">
    <property type="term" value="F:FMN binding"/>
    <property type="evidence" value="ECO:0007669"/>
    <property type="project" value="InterPro"/>
</dbReference>
<proteinExistence type="inferred from homology"/>
<feature type="compositionally biased region" description="Basic and acidic residues" evidence="4">
    <location>
        <begin position="144"/>
        <end position="159"/>
    </location>
</feature>
<dbReference type="PANTHER" id="PTHR22893:SF129">
    <property type="entry name" value="FLAVIN OXIDOREDUCTASE HXNT"/>
    <property type="match status" value="1"/>
</dbReference>
<gene>
    <name evidence="6" type="primary">hxnT-0</name>
    <name evidence="6" type="ORF">C8034_v008277</name>
</gene>
<keyword evidence="7" id="KW-1185">Reference proteome</keyword>
<dbReference type="Pfam" id="PF00724">
    <property type="entry name" value="Oxidored_FMN"/>
    <property type="match status" value="1"/>
</dbReference>
<dbReference type="InterPro" id="IPR001155">
    <property type="entry name" value="OxRdtase_FMN_N"/>
</dbReference>
<evidence type="ECO:0000313" key="7">
    <source>
        <dbReference type="Proteomes" id="UP000295604"/>
    </source>
</evidence>
<dbReference type="Proteomes" id="UP000295604">
    <property type="component" value="Unassembled WGS sequence"/>
</dbReference>
<dbReference type="PANTHER" id="PTHR22893">
    <property type="entry name" value="NADH OXIDOREDUCTASE-RELATED"/>
    <property type="match status" value="1"/>
</dbReference>
<keyword evidence="3" id="KW-0560">Oxidoreductase</keyword>
<evidence type="ECO:0000313" key="6">
    <source>
        <dbReference type="EMBL" id="TEA11015.1"/>
    </source>
</evidence>
<accession>A0A4V3I1R8</accession>
<evidence type="ECO:0000256" key="3">
    <source>
        <dbReference type="ARBA" id="ARBA00023002"/>
    </source>
</evidence>
<dbReference type="GO" id="GO:0016628">
    <property type="term" value="F:oxidoreductase activity, acting on the CH-CH group of donors, NAD or NADP as acceptor"/>
    <property type="evidence" value="ECO:0007669"/>
    <property type="project" value="UniProtKB-ARBA"/>
</dbReference>
<reference evidence="6 7" key="1">
    <citation type="submission" date="2018-11" db="EMBL/GenBank/DDBJ databases">
        <title>Genome sequence and assembly of Colletotrichum sidae.</title>
        <authorList>
            <person name="Gan P."/>
            <person name="Shirasu K."/>
        </authorList>
    </citation>
    <scope>NUCLEOTIDE SEQUENCE [LARGE SCALE GENOMIC DNA]</scope>
    <source>
        <strain evidence="6 7">CBS 518.97</strain>
    </source>
</reference>
<feature type="domain" description="NADH:flavin oxidoreductase/NADH oxidase N-terminal" evidence="5">
    <location>
        <begin position="19"/>
        <end position="370"/>
    </location>
</feature>
<organism evidence="6 7">
    <name type="scientific">Colletotrichum sidae</name>
    <dbReference type="NCBI Taxonomy" id="1347389"/>
    <lineage>
        <taxon>Eukaryota</taxon>
        <taxon>Fungi</taxon>
        <taxon>Dikarya</taxon>
        <taxon>Ascomycota</taxon>
        <taxon>Pezizomycotina</taxon>
        <taxon>Sordariomycetes</taxon>
        <taxon>Hypocreomycetidae</taxon>
        <taxon>Glomerellales</taxon>
        <taxon>Glomerellaceae</taxon>
        <taxon>Colletotrichum</taxon>
        <taxon>Colletotrichum orbiculare species complex</taxon>
    </lineage>
</organism>
<dbReference type="Gene3D" id="3.20.20.70">
    <property type="entry name" value="Aldolase class I"/>
    <property type="match status" value="1"/>
</dbReference>
<comment type="cofactor">
    <cofactor evidence="1">
        <name>FMN</name>
        <dbReference type="ChEBI" id="CHEBI:58210"/>
    </cofactor>
</comment>
<evidence type="ECO:0000256" key="2">
    <source>
        <dbReference type="ARBA" id="ARBA00005979"/>
    </source>
</evidence>
<comment type="caution">
    <text evidence="6">The sequence shown here is derived from an EMBL/GenBank/DDBJ whole genome shotgun (WGS) entry which is preliminary data.</text>
</comment>
<name>A0A4V3I1R8_9PEZI</name>
<dbReference type="FunFam" id="3.20.20.70:FF:000059">
    <property type="entry name" value="N-ethylmaleimide reductase, FMN-linked"/>
    <property type="match status" value="1"/>
</dbReference>
<comment type="similarity">
    <text evidence="2">Belongs to the NADH:flavin oxidoreductase/NADH oxidase family.</text>
</comment>
<dbReference type="SUPFAM" id="SSF51395">
    <property type="entry name" value="FMN-linked oxidoreductases"/>
    <property type="match status" value="1"/>
</dbReference>
<dbReference type="GO" id="GO:0005829">
    <property type="term" value="C:cytosol"/>
    <property type="evidence" value="ECO:0007669"/>
    <property type="project" value="UniProtKB-ARBA"/>
</dbReference>
<sequence length="402" mass="44207">MPKATTPPPAYAALKDTALFSPLKLGGLNLQHRIVQAPTTRMRSEFESRGVYVPGPRVAKYYGERASAGGLQITEATDICLDASAYPGVAGVFTDSQLRGWKDVTDAVHARGGFVFVQLWHTGRASSAGMRGGRTPVSSGARPMDGKYLDGTECRDGPPRGMTVDEIRDLTAEWAAAAKRAVEGAGFDGVEIHGANGYLLEQFLHDNINTRTDEYGGSVENRSRFLFEVVSAVSAAIGPEKVGLRLSPYNYFQGTKDSDPNAHWTYISERLAGLPDAERPVYVHMIEPRFDEVLDEEQKLASLGKQANNLTQFRNILKPAGIRFFAAGNFNRENAVAKLKSDEADAVVFGRLFIANPDLVERLRNGWPLNPYDRTTFYGAEPPEKGYNDYEFYKVDNPEITA</sequence>
<evidence type="ECO:0000256" key="4">
    <source>
        <dbReference type="SAM" id="MobiDB-lite"/>
    </source>
</evidence>
<evidence type="ECO:0000256" key="1">
    <source>
        <dbReference type="ARBA" id="ARBA00001917"/>
    </source>
</evidence>
<protein>
    <submittedName>
        <fullName evidence="6">Flavin oxidoreductase hxnT</fullName>
    </submittedName>
</protein>
<evidence type="ECO:0000259" key="5">
    <source>
        <dbReference type="Pfam" id="PF00724"/>
    </source>
</evidence>
<dbReference type="GO" id="GO:0003959">
    <property type="term" value="F:NADPH dehydrogenase activity"/>
    <property type="evidence" value="ECO:0007669"/>
    <property type="project" value="TreeGrafter"/>
</dbReference>